<dbReference type="EMBL" id="BAAAQN010000043">
    <property type="protein sequence ID" value="GAA2047319.1"/>
    <property type="molecule type" value="Genomic_DNA"/>
</dbReference>
<accession>A0ABN2V1R6</accession>
<dbReference type="InterPro" id="IPR018713">
    <property type="entry name" value="MPAB/Lcp_cat_dom"/>
</dbReference>
<gene>
    <name evidence="2" type="ORF">GCM10009839_60440</name>
</gene>
<keyword evidence="3" id="KW-1185">Reference proteome</keyword>
<feature type="domain" description="ER-bound oxygenase mpaB/mpaB'/Rubber oxygenase catalytic" evidence="1">
    <location>
        <begin position="123"/>
        <end position="346"/>
    </location>
</feature>
<name>A0ABN2V1R6_9ACTN</name>
<dbReference type="PANTHER" id="PTHR37539:SF1">
    <property type="entry name" value="ER-BOUND OXYGENASE MPAB_MPAB'_RUBBER OXYGENASE CATALYTIC DOMAIN-CONTAINING PROTEIN"/>
    <property type="match status" value="1"/>
</dbReference>
<dbReference type="PANTHER" id="PTHR37539">
    <property type="entry name" value="SECRETED PROTEIN-RELATED"/>
    <property type="match status" value="1"/>
</dbReference>
<reference evidence="2 3" key="1">
    <citation type="journal article" date="2019" name="Int. J. Syst. Evol. Microbiol.">
        <title>The Global Catalogue of Microorganisms (GCM) 10K type strain sequencing project: providing services to taxonomists for standard genome sequencing and annotation.</title>
        <authorList>
            <consortium name="The Broad Institute Genomics Platform"/>
            <consortium name="The Broad Institute Genome Sequencing Center for Infectious Disease"/>
            <person name="Wu L."/>
            <person name="Ma J."/>
        </authorList>
    </citation>
    <scope>NUCLEOTIDE SEQUENCE [LARGE SCALE GENOMIC DNA]</scope>
    <source>
        <strain evidence="2 3">JCM 16014</strain>
    </source>
</reference>
<evidence type="ECO:0000259" key="1">
    <source>
        <dbReference type="Pfam" id="PF09995"/>
    </source>
</evidence>
<comment type="caution">
    <text evidence="2">The sequence shown here is derived from an EMBL/GenBank/DDBJ whole genome shotgun (WGS) entry which is preliminary data.</text>
</comment>
<evidence type="ECO:0000313" key="3">
    <source>
        <dbReference type="Proteomes" id="UP001500751"/>
    </source>
</evidence>
<evidence type="ECO:0000313" key="2">
    <source>
        <dbReference type="EMBL" id="GAA2047319.1"/>
    </source>
</evidence>
<organism evidence="2 3">
    <name type="scientific">Catenulispora yoronensis</name>
    <dbReference type="NCBI Taxonomy" id="450799"/>
    <lineage>
        <taxon>Bacteria</taxon>
        <taxon>Bacillati</taxon>
        <taxon>Actinomycetota</taxon>
        <taxon>Actinomycetes</taxon>
        <taxon>Catenulisporales</taxon>
        <taxon>Catenulisporaceae</taxon>
        <taxon>Catenulispora</taxon>
    </lineage>
</organism>
<dbReference type="InterPro" id="IPR037473">
    <property type="entry name" value="Lcp-like"/>
</dbReference>
<dbReference type="Pfam" id="PF09995">
    <property type="entry name" value="MPAB_Lcp_cat"/>
    <property type="match status" value="1"/>
</dbReference>
<protein>
    <recommendedName>
        <fullName evidence="1">ER-bound oxygenase mpaB/mpaB'/Rubber oxygenase catalytic domain-containing protein</fullName>
    </recommendedName>
</protein>
<dbReference type="Proteomes" id="UP001500751">
    <property type="component" value="Unassembled WGS sequence"/>
</dbReference>
<dbReference type="RefSeq" id="WP_344669076.1">
    <property type="nucleotide sequence ID" value="NZ_BAAAQN010000043.1"/>
</dbReference>
<proteinExistence type="predicted"/>
<sequence length="386" mass="40571">MTLTDDQSPPAPPIRLVDLRTARAVHGEAVDRIAALLTLGDPLADAVVAELASLGAEGRSALEQGLAEGLAAVEEPPAAVGALLGDLEQRPAWTVDGDLADGDRATQAIPPPWDVVAFAAVSMTHVYASPAIARLLAGTGELTAGASAARRLAATGAWRSAAVLPGGLERGAPGYVATVRVRLMHARVRAQALRDGWDVQQWGVPINQADLARTWLAFTILPFRCLSDVVGIGLSAAEERHLYRYWRHIGRLLGLDDSVIAPIDGHDEAARLLDLLDMTTGRPDDNSRALTEALFAVTSHALAQNPDPALSPAAWRDVLGATARASLGDELADGLGIPAGAADDFLPLIAHGQAAARRIQLANPEEAEKARQRHIAIRAERSASGH</sequence>